<dbReference type="GO" id="GO:0000149">
    <property type="term" value="F:SNARE binding"/>
    <property type="evidence" value="ECO:0007669"/>
    <property type="project" value="TreeGrafter"/>
</dbReference>
<dbReference type="GO" id="GO:0005789">
    <property type="term" value="C:endoplasmic reticulum membrane"/>
    <property type="evidence" value="ECO:0007669"/>
    <property type="project" value="TreeGrafter"/>
</dbReference>
<dbReference type="Gene3D" id="1.20.5.110">
    <property type="match status" value="1"/>
</dbReference>
<evidence type="ECO:0000256" key="4">
    <source>
        <dbReference type="ARBA" id="ARBA00022927"/>
    </source>
</evidence>
<name>A0A1I8P1Y0_STOCA</name>
<evidence type="ECO:0000313" key="9">
    <source>
        <dbReference type="Proteomes" id="UP000095300"/>
    </source>
</evidence>
<organism evidence="8 9">
    <name type="scientific">Stomoxys calcitrans</name>
    <name type="common">Stable fly</name>
    <name type="synonym">Conops calcitrans</name>
    <dbReference type="NCBI Taxonomy" id="35570"/>
    <lineage>
        <taxon>Eukaryota</taxon>
        <taxon>Metazoa</taxon>
        <taxon>Ecdysozoa</taxon>
        <taxon>Arthropoda</taxon>
        <taxon>Hexapoda</taxon>
        <taxon>Insecta</taxon>
        <taxon>Pterygota</taxon>
        <taxon>Neoptera</taxon>
        <taxon>Endopterygota</taxon>
        <taxon>Diptera</taxon>
        <taxon>Brachycera</taxon>
        <taxon>Muscomorpha</taxon>
        <taxon>Muscoidea</taxon>
        <taxon>Muscidae</taxon>
        <taxon>Stomoxys</taxon>
    </lineage>
</organism>
<protein>
    <submittedName>
        <fullName evidence="8">Uncharacterized protein</fullName>
    </submittedName>
</protein>
<evidence type="ECO:0000256" key="5">
    <source>
        <dbReference type="ARBA" id="ARBA00022989"/>
    </source>
</evidence>
<feature type="transmembrane region" description="Helical" evidence="7">
    <location>
        <begin position="60"/>
        <end position="82"/>
    </location>
</feature>
<dbReference type="GO" id="GO:0006891">
    <property type="term" value="P:intra-Golgi vesicle-mediated transport"/>
    <property type="evidence" value="ECO:0007669"/>
    <property type="project" value="TreeGrafter"/>
</dbReference>
<dbReference type="Pfam" id="PF12352">
    <property type="entry name" value="V-SNARE_C"/>
    <property type="match status" value="1"/>
</dbReference>
<evidence type="ECO:0000313" key="8">
    <source>
        <dbReference type="EnsemblMetazoa" id="SCAU004097-PB"/>
    </source>
</evidence>
<dbReference type="GO" id="GO:0006896">
    <property type="term" value="P:Golgi to vacuole transport"/>
    <property type="evidence" value="ECO:0007669"/>
    <property type="project" value="TreeGrafter"/>
</dbReference>
<dbReference type="GO" id="GO:0005484">
    <property type="term" value="F:SNAP receptor activity"/>
    <property type="evidence" value="ECO:0007669"/>
    <property type="project" value="TreeGrafter"/>
</dbReference>
<evidence type="ECO:0000256" key="2">
    <source>
        <dbReference type="ARBA" id="ARBA00022448"/>
    </source>
</evidence>
<dbReference type="GO" id="GO:0042147">
    <property type="term" value="P:retrograde transport, endosome to Golgi"/>
    <property type="evidence" value="ECO:0007669"/>
    <property type="project" value="TreeGrafter"/>
</dbReference>
<dbReference type="PANTHER" id="PTHR21230">
    <property type="entry name" value="VESICLE TRANSPORT V-SNARE PROTEIN VTI1-RELATED"/>
    <property type="match status" value="1"/>
</dbReference>
<dbReference type="GO" id="GO:0005794">
    <property type="term" value="C:Golgi apparatus"/>
    <property type="evidence" value="ECO:0007669"/>
    <property type="project" value="TreeGrafter"/>
</dbReference>
<dbReference type="GO" id="GO:0016236">
    <property type="term" value="P:macroautophagy"/>
    <property type="evidence" value="ECO:0007669"/>
    <property type="project" value="TreeGrafter"/>
</dbReference>
<evidence type="ECO:0000256" key="1">
    <source>
        <dbReference type="ARBA" id="ARBA00004211"/>
    </source>
</evidence>
<dbReference type="SUPFAM" id="SSF58038">
    <property type="entry name" value="SNARE fusion complex"/>
    <property type="match status" value="1"/>
</dbReference>
<keyword evidence="9" id="KW-1185">Reference proteome</keyword>
<sequence length="84" mass="9997">MNQLTGVVWKTIKDFVLSDLGEQRESLLRSTRRLEDADEDLSQSRRIVRKLQREFIYNKLILILIIFFEFAILIGLIVIKYIKL</sequence>
<keyword evidence="4" id="KW-0653">Protein transport</keyword>
<dbReference type="GO" id="GO:0005829">
    <property type="term" value="C:cytosol"/>
    <property type="evidence" value="ECO:0007669"/>
    <property type="project" value="GOC"/>
</dbReference>
<accession>A0A1I8P1Y0</accession>
<evidence type="ECO:0000256" key="3">
    <source>
        <dbReference type="ARBA" id="ARBA00022692"/>
    </source>
</evidence>
<reference evidence="8" key="1">
    <citation type="submission" date="2020-05" db="UniProtKB">
        <authorList>
            <consortium name="EnsemblMetazoa"/>
        </authorList>
    </citation>
    <scope>IDENTIFICATION</scope>
    <source>
        <strain evidence="8">USDA</strain>
    </source>
</reference>
<keyword evidence="2" id="KW-0813">Transport</keyword>
<proteinExistence type="predicted"/>
<gene>
    <name evidence="8" type="primary">106093598</name>
</gene>
<dbReference type="GO" id="GO:1903076">
    <property type="term" value="P:regulation of protein localization to plasma membrane"/>
    <property type="evidence" value="ECO:0007669"/>
    <property type="project" value="TreeGrafter"/>
</dbReference>
<dbReference type="AlphaFoldDB" id="A0A1I8P1Y0"/>
<dbReference type="Proteomes" id="UP000095300">
    <property type="component" value="Unassembled WGS sequence"/>
</dbReference>
<keyword evidence="3 7" id="KW-0812">Transmembrane</keyword>
<keyword evidence="5 7" id="KW-1133">Transmembrane helix</keyword>
<dbReference type="GO" id="GO:0031201">
    <property type="term" value="C:SNARE complex"/>
    <property type="evidence" value="ECO:0007669"/>
    <property type="project" value="TreeGrafter"/>
</dbReference>
<dbReference type="GO" id="GO:0012507">
    <property type="term" value="C:ER to Golgi transport vesicle membrane"/>
    <property type="evidence" value="ECO:0007669"/>
    <property type="project" value="TreeGrafter"/>
</dbReference>
<dbReference type="VEuPathDB" id="VectorBase:SCAU004097"/>
<comment type="subcellular location">
    <subcellularLocation>
        <location evidence="1">Membrane</location>
        <topology evidence="1">Single-pass type IV membrane protein</topology>
    </subcellularLocation>
</comment>
<evidence type="ECO:0000256" key="6">
    <source>
        <dbReference type="ARBA" id="ARBA00023136"/>
    </source>
</evidence>
<dbReference type="PANTHER" id="PTHR21230:SF89">
    <property type="entry name" value="VESICLE TRANSPORT THROUGH INTERACTION WITH T-SNARES HOMOLOG 1B"/>
    <property type="match status" value="1"/>
</dbReference>
<keyword evidence="6 7" id="KW-0472">Membrane</keyword>
<dbReference type="GO" id="GO:0031902">
    <property type="term" value="C:late endosome membrane"/>
    <property type="evidence" value="ECO:0007669"/>
    <property type="project" value="TreeGrafter"/>
</dbReference>
<dbReference type="GO" id="GO:0048280">
    <property type="term" value="P:vesicle fusion with Golgi apparatus"/>
    <property type="evidence" value="ECO:0007669"/>
    <property type="project" value="TreeGrafter"/>
</dbReference>
<dbReference type="EnsemblMetazoa" id="SCAU004097-RB">
    <property type="protein sequence ID" value="SCAU004097-PB"/>
    <property type="gene ID" value="SCAU004097"/>
</dbReference>
<dbReference type="GO" id="GO:0015031">
    <property type="term" value="P:protein transport"/>
    <property type="evidence" value="ECO:0007669"/>
    <property type="project" value="UniProtKB-KW"/>
</dbReference>
<evidence type="ECO:0000256" key="7">
    <source>
        <dbReference type="SAM" id="Phobius"/>
    </source>
</evidence>